<evidence type="ECO:0000259" key="1">
    <source>
        <dbReference type="Pfam" id="PF18096"/>
    </source>
</evidence>
<dbReference type="SUPFAM" id="SSF53335">
    <property type="entry name" value="S-adenosyl-L-methionine-dependent methyltransferases"/>
    <property type="match status" value="1"/>
</dbReference>
<dbReference type="Pfam" id="PF01135">
    <property type="entry name" value="PCMT"/>
    <property type="match status" value="1"/>
</dbReference>
<accession>A0AAN5AJX4</accession>
<evidence type="ECO:0008006" key="5">
    <source>
        <dbReference type="Google" id="ProtNLM"/>
    </source>
</evidence>
<dbReference type="AlphaFoldDB" id="A0AAN5AJX4"/>
<dbReference type="InterPro" id="IPR054168">
    <property type="entry name" value="PG_1098_Fer"/>
</dbReference>
<dbReference type="Pfam" id="PF22013">
    <property type="entry name" value="PG_1098_Fer"/>
    <property type="match status" value="1"/>
</dbReference>
<evidence type="ECO:0000313" key="3">
    <source>
        <dbReference type="EMBL" id="GJM62140.1"/>
    </source>
</evidence>
<protein>
    <recommendedName>
        <fullName evidence="5">THUMP-like domain-containing protein</fullName>
    </recommendedName>
</protein>
<dbReference type="EMBL" id="BQKE01000001">
    <property type="protein sequence ID" value="GJM62140.1"/>
    <property type="molecule type" value="Genomic_DNA"/>
</dbReference>
<dbReference type="Proteomes" id="UP001310022">
    <property type="component" value="Unassembled WGS sequence"/>
</dbReference>
<comment type="caution">
    <text evidence="3">The sequence shown here is derived from an EMBL/GenBank/DDBJ whole genome shotgun (WGS) entry which is preliminary data.</text>
</comment>
<dbReference type="Gene3D" id="3.40.50.150">
    <property type="entry name" value="Vaccinia Virus protein VP39"/>
    <property type="match status" value="1"/>
</dbReference>
<name>A0AAN5AJX4_9BACT</name>
<evidence type="ECO:0000313" key="4">
    <source>
        <dbReference type="Proteomes" id="UP001310022"/>
    </source>
</evidence>
<dbReference type="InterPro" id="IPR029063">
    <property type="entry name" value="SAM-dependent_MTases_sf"/>
</dbReference>
<feature type="domain" description="THUMP-like" evidence="1">
    <location>
        <begin position="324"/>
        <end position="393"/>
    </location>
</feature>
<reference evidence="3 4" key="1">
    <citation type="submission" date="2021-12" db="EMBL/GenBank/DDBJ databases">
        <title>Genome sequencing of bacteria with rrn-lacking chromosome and rrn-plasmid.</title>
        <authorList>
            <person name="Anda M."/>
            <person name="Iwasaki W."/>
        </authorList>
    </citation>
    <scope>NUCLEOTIDE SEQUENCE [LARGE SCALE GENOMIC DNA]</scope>
    <source>
        <strain evidence="3 4">NBRC 15940</strain>
    </source>
</reference>
<proteinExistence type="predicted"/>
<gene>
    <name evidence="3" type="ORF">PEDI_26920</name>
</gene>
<dbReference type="Pfam" id="PF18096">
    <property type="entry name" value="Thump_like"/>
    <property type="match status" value="1"/>
</dbReference>
<evidence type="ECO:0000259" key="2">
    <source>
        <dbReference type="Pfam" id="PF22013"/>
    </source>
</evidence>
<dbReference type="Gene3D" id="1.10.10.1110">
    <property type="entry name" value="Methyltransferase PG1098, N-terminal domain"/>
    <property type="match status" value="1"/>
</dbReference>
<keyword evidence="4" id="KW-1185">Reference proteome</keyword>
<organism evidence="3 4">
    <name type="scientific">Persicobacter diffluens</name>
    <dbReference type="NCBI Taxonomy" id="981"/>
    <lineage>
        <taxon>Bacteria</taxon>
        <taxon>Pseudomonadati</taxon>
        <taxon>Bacteroidota</taxon>
        <taxon>Cytophagia</taxon>
        <taxon>Cytophagales</taxon>
        <taxon>Persicobacteraceae</taxon>
        <taxon>Persicobacter</taxon>
    </lineage>
</organism>
<feature type="domain" description="PG-1098 ferredoxin-like" evidence="2">
    <location>
        <begin position="280"/>
        <end position="323"/>
    </location>
</feature>
<dbReference type="InterPro" id="IPR041497">
    <property type="entry name" value="Thump-like"/>
</dbReference>
<sequence length="396" mass="45390">MNWETLKDKKIQQFIKDHAEHDPFSLGLKAKQFPDFPMRLITEQIQARQKAKSKLPSWYQTEGIIFPPLLSMEQCSSEATARYKARVIKGDRLLDLTGGSAVDTYYIGQNFQSVVYTEIWEELFQRSQHNLQTLGADHIKCHFGDGVDYLKTQAEFDVIFLDPYRRDEQKNKVFLLSDCLPNVIELQALLLKKGKDVWIKASPMLDIKGALQQLPQIQEVHVIAVQNDCKEVLFRMNKESRKDIQFFTTNLLPNGKSQDLSYSQIEETTAEAPLSEPLQYLYEPNVAIMKAGGFKIVAEQYQLKKLHPHSHLYTSEKLVPGFPGRSFLIEGVEAVNKKIIKKYCKDGKANLAIRNFPSTVADLRKKLKLKEGGENYLFATTLKDDKKVLIFTKKAL</sequence>
<dbReference type="RefSeq" id="WP_338237492.1">
    <property type="nucleotide sequence ID" value="NZ_BQKE01000001.1"/>
</dbReference>